<protein>
    <submittedName>
        <fullName evidence="1">Uncharacterized protein</fullName>
    </submittedName>
</protein>
<proteinExistence type="predicted"/>
<name>A0A146LCJ1_LYGHE</name>
<dbReference type="EMBL" id="GDHC01013763">
    <property type="protein sequence ID" value="JAQ04866.1"/>
    <property type="molecule type" value="Transcribed_RNA"/>
</dbReference>
<reference evidence="1" key="1">
    <citation type="journal article" date="2016" name="Gigascience">
        <title>De novo construction of an expanded transcriptome assembly for the western tarnished plant bug, Lygus hesperus.</title>
        <authorList>
            <person name="Tassone E.E."/>
            <person name="Geib S.M."/>
            <person name="Hall B."/>
            <person name="Fabrick J.A."/>
            <person name="Brent C.S."/>
            <person name="Hull J.J."/>
        </authorList>
    </citation>
    <scope>NUCLEOTIDE SEQUENCE</scope>
</reference>
<gene>
    <name evidence="1" type="ORF">g.96590</name>
</gene>
<dbReference type="AlphaFoldDB" id="A0A146LCJ1"/>
<organism evidence="1">
    <name type="scientific">Lygus hesperus</name>
    <name type="common">Western plant bug</name>
    <dbReference type="NCBI Taxonomy" id="30085"/>
    <lineage>
        <taxon>Eukaryota</taxon>
        <taxon>Metazoa</taxon>
        <taxon>Ecdysozoa</taxon>
        <taxon>Arthropoda</taxon>
        <taxon>Hexapoda</taxon>
        <taxon>Insecta</taxon>
        <taxon>Pterygota</taxon>
        <taxon>Neoptera</taxon>
        <taxon>Paraneoptera</taxon>
        <taxon>Hemiptera</taxon>
        <taxon>Heteroptera</taxon>
        <taxon>Panheteroptera</taxon>
        <taxon>Cimicomorpha</taxon>
        <taxon>Miridae</taxon>
        <taxon>Mirini</taxon>
        <taxon>Lygus</taxon>
    </lineage>
</organism>
<evidence type="ECO:0000313" key="1">
    <source>
        <dbReference type="EMBL" id="JAQ04866.1"/>
    </source>
</evidence>
<sequence length="123" mass="14306">MFTNSCSTMLENYFFKSNMDNSGRAHNIKIDSLHYLCYCSFSCMVYKIVDHAYVPSVLMAYFCCLHNIMKMFVVTAKTSATVWRPNPCKYLQDNYKCYLNGFVTGDRKSKRGMAEMGCYDLHM</sequence>
<accession>A0A146LCJ1</accession>